<dbReference type="EMBL" id="JAJNNZ010000002">
    <property type="protein sequence ID" value="MCJ2375853.1"/>
    <property type="molecule type" value="Genomic_DNA"/>
</dbReference>
<accession>A0A9X2AXP1</accession>
<dbReference type="PANTHER" id="PTHR42760">
    <property type="entry name" value="SHORT-CHAIN DEHYDROGENASES/REDUCTASES FAMILY MEMBER"/>
    <property type="match status" value="1"/>
</dbReference>
<proteinExistence type="inferred from homology"/>
<evidence type="ECO:0000256" key="3">
    <source>
        <dbReference type="RuleBase" id="RU000363"/>
    </source>
</evidence>
<dbReference type="InterPro" id="IPR002347">
    <property type="entry name" value="SDR_fam"/>
</dbReference>
<keyword evidence="5" id="KW-1185">Reference proteome</keyword>
<reference evidence="4" key="1">
    <citation type="submission" date="2021-11" db="EMBL/GenBank/DDBJ databases">
        <title>Vibrio ZSDE26 sp. nov. and Vibrio ZSDZ34 sp. nov., isolated from coastal seawater in Qingdao.</title>
        <authorList>
            <person name="Zhang P."/>
        </authorList>
    </citation>
    <scope>NUCLEOTIDE SEQUENCE</scope>
    <source>
        <strain evidence="4">ZSDZ34</strain>
    </source>
</reference>
<dbReference type="Pfam" id="PF00106">
    <property type="entry name" value="adh_short"/>
    <property type="match status" value="1"/>
</dbReference>
<comment type="caution">
    <text evidence="4">The sequence shown here is derived from an EMBL/GenBank/DDBJ whole genome shotgun (WGS) entry which is preliminary data.</text>
</comment>
<dbReference type="AlphaFoldDB" id="A0A9X2AXP1"/>
<dbReference type="Gene3D" id="3.40.50.720">
    <property type="entry name" value="NAD(P)-binding Rossmann-like Domain"/>
    <property type="match status" value="1"/>
</dbReference>
<comment type="similarity">
    <text evidence="1 3">Belongs to the short-chain dehydrogenases/reductases (SDR) family.</text>
</comment>
<dbReference type="GO" id="GO:0016616">
    <property type="term" value="F:oxidoreductase activity, acting on the CH-OH group of donors, NAD or NADP as acceptor"/>
    <property type="evidence" value="ECO:0007669"/>
    <property type="project" value="TreeGrafter"/>
</dbReference>
<evidence type="ECO:0000313" key="5">
    <source>
        <dbReference type="Proteomes" id="UP001139488"/>
    </source>
</evidence>
<dbReference type="InterPro" id="IPR036291">
    <property type="entry name" value="NAD(P)-bd_dom_sf"/>
</dbReference>
<sequence>MKKVALVTGAYQGIGRATCERLMAQDFHVIMADIQSCEYLAADYRTKGFSATNMRLDLAKSSIFPAIANSIEQQFGKLDVLINNAAILPDMGQHPSDLAEAVYRHVLEVNQIGPFLLTKALVPLLKKAPSARIVNVSSQVAQLAQLSDMNSPIKDDVCAAYQASKIGVNGNTVLFAKELEPLGIKVNSYCPGWVDTAMNTEELPDYGEEVRPKTPYEGADTAIWLATLDSNGPTASFFTDRDALNW</sequence>
<dbReference type="PRINTS" id="PR00080">
    <property type="entry name" value="SDRFAMILY"/>
</dbReference>
<dbReference type="SUPFAM" id="SSF51735">
    <property type="entry name" value="NAD(P)-binding Rossmann-fold domains"/>
    <property type="match status" value="1"/>
</dbReference>
<gene>
    <name evidence="4" type="ORF">LNL84_03305</name>
</gene>
<organism evidence="4 5">
    <name type="scientific">Vibrio gelatinilyticus</name>
    <dbReference type="NCBI Taxonomy" id="2893468"/>
    <lineage>
        <taxon>Bacteria</taxon>
        <taxon>Pseudomonadati</taxon>
        <taxon>Pseudomonadota</taxon>
        <taxon>Gammaproteobacteria</taxon>
        <taxon>Vibrionales</taxon>
        <taxon>Vibrionaceae</taxon>
        <taxon>Vibrio</taxon>
    </lineage>
</organism>
<evidence type="ECO:0000256" key="2">
    <source>
        <dbReference type="ARBA" id="ARBA00023002"/>
    </source>
</evidence>
<dbReference type="PANTHER" id="PTHR42760:SF133">
    <property type="entry name" value="3-OXOACYL-[ACYL-CARRIER-PROTEIN] REDUCTASE"/>
    <property type="match status" value="1"/>
</dbReference>
<evidence type="ECO:0000256" key="1">
    <source>
        <dbReference type="ARBA" id="ARBA00006484"/>
    </source>
</evidence>
<keyword evidence="2" id="KW-0560">Oxidoreductase</keyword>
<evidence type="ECO:0000313" key="4">
    <source>
        <dbReference type="EMBL" id="MCJ2375853.1"/>
    </source>
</evidence>
<dbReference type="PRINTS" id="PR00081">
    <property type="entry name" value="GDHRDH"/>
</dbReference>
<dbReference type="Proteomes" id="UP001139488">
    <property type="component" value="Unassembled WGS sequence"/>
</dbReference>
<dbReference type="RefSeq" id="WP_244355241.1">
    <property type="nucleotide sequence ID" value="NZ_JAJNNZ010000002.1"/>
</dbReference>
<name>A0A9X2AXP1_9VIBR</name>
<protein>
    <submittedName>
        <fullName evidence="4">SDR family NAD(P)-dependent oxidoreductase</fullName>
    </submittedName>
</protein>